<feature type="domain" description="ABC transporter" evidence="7">
    <location>
        <begin position="330"/>
        <end position="572"/>
    </location>
</feature>
<dbReference type="GO" id="GO:0005886">
    <property type="term" value="C:plasma membrane"/>
    <property type="evidence" value="ECO:0007669"/>
    <property type="project" value="UniProtKB-SubCell"/>
</dbReference>
<name>A0A1I5UGX8_9GAMM</name>
<keyword evidence="4 6" id="KW-1133">Transmembrane helix</keyword>
<dbReference type="GO" id="GO:0005524">
    <property type="term" value="F:ATP binding"/>
    <property type="evidence" value="ECO:0007669"/>
    <property type="project" value="InterPro"/>
</dbReference>
<dbReference type="InterPro" id="IPR043428">
    <property type="entry name" value="LivM-like"/>
</dbReference>
<evidence type="ECO:0000256" key="3">
    <source>
        <dbReference type="ARBA" id="ARBA00022692"/>
    </source>
</evidence>
<feature type="transmembrane region" description="Helical" evidence="6">
    <location>
        <begin position="111"/>
        <end position="132"/>
    </location>
</feature>
<dbReference type="CDD" id="cd06581">
    <property type="entry name" value="TM_PBP1_LivM_like"/>
    <property type="match status" value="1"/>
</dbReference>
<comment type="subcellular location">
    <subcellularLocation>
        <location evidence="1">Cell inner membrane</location>
        <topology evidence="1">Multi-pass membrane protein</topology>
    </subcellularLocation>
</comment>
<dbReference type="GO" id="GO:0015658">
    <property type="term" value="F:branched-chain amino acid transmembrane transporter activity"/>
    <property type="evidence" value="ECO:0007669"/>
    <property type="project" value="InterPro"/>
</dbReference>
<keyword evidence="3 6" id="KW-0812">Transmembrane</keyword>
<dbReference type="STRING" id="1121869.SAMN03084138_03603"/>
<dbReference type="RefSeq" id="WP_017017520.1">
    <property type="nucleotide sequence ID" value="NZ_FOWR01000031.1"/>
</dbReference>
<keyword evidence="5 6" id="KW-0472">Membrane</keyword>
<organism evidence="8 9">
    <name type="scientific">Enterovibrio norvegicus DSM 15893</name>
    <dbReference type="NCBI Taxonomy" id="1121869"/>
    <lineage>
        <taxon>Bacteria</taxon>
        <taxon>Pseudomonadati</taxon>
        <taxon>Pseudomonadota</taxon>
        <taxon>Gammaproteobacteria</taxon>
        <taxon>Vibrionales</taxon>
        <taxon>Vibrionaceae</taxon>
        <taxon>Enterovibrio</taxon>
    </lineage>
</organism>
<dbReference type="InterPro" id="IPR027417">
    <property type="entry name" value="P-loop_NTPase"/>
</dbReference>
<evidence type="ECO:0000313" key="8">
    <source>
        <dbReference type="EMBL" id="SFP94449.1"/>
    </source>
</evidence>
<dbReference type="EMBL" id="FOWR01000031">
    <property type="protein sequence ID" value="SFP94449.1"/>
    <property type="molecule type" value="Genomic_DNA"/>
</dbReference>
<keyword evidence="2" id="KW-1003">Cell membrane</keyword>
<dbReference type="GeneID" id="35874128"/>
<dbReference type="PROSITE" id="PS50893">
    <property type="entry name" value="ABC_TRANSPORTER_2"/>
    <property type="match status" value="1"/>
</dbReference>
<dbReference type="Pfam" id="PF00005">
    <property type="entry name" value="ABC_tran"/>
    <property type="match status" value="1"/>
</dbReference>
<reference evidence="8 9" key="1">
    <citation type="submission" date="2016-10" db="EMBL/GenBank/DDBJ databases">
        <authorList>
            <person name="de Groot N.N."/>
        </authorList>
    </citation>
    <scope>NUCLEOTIDE SEQUENCE [LARGE SCALE GENOMIC DNA]</scope>
    <source>
        <strain evidence="8 9">DSM 15893</strain>
    </source>
</reference>
<feature type="transmembrane region" description="Helical" evidence="6">
    <location>
        <begin position="7"/>
        <end position="24"/>
    </location>
</feature>
<dbReference type="Pfam" id="PF02653">
    <property type="entry name" value="BPD_transp_2"/>
    <property type="match status" value="1"/>
</dbReference>
<feature type="transmembrane region" description="Helical" evidence="6">
    <location>
        <begin position="281"/>
        <end position="302"/>
    </location>
</feature>
<dbReference type="SUPFAM" id="SSF52540">
    <property type="entry name" value="P-loop containing nucleoside triphosphate hydrolases"/>
    <property type="match status" value="1"/>
</dbReference>
<dbReference type="AlphaFoldDB" id="A0A1I5UGX8"/>
<proteinExistence type="predicted"/>
<dbReference type="InterPro" id="IPR003439">
    <property type="entry name" value="ABC_transporter-like_ATP-bd"/>
</dbReference>
<dbReference type="Gene3D" id="3.40.50.300">
    <property type="entry name" value="P-loop containing nucleotide triphosphate hydrolases"/>
    <property type="match status" value="1"/>
</dbReference>
<evidence type="ECO:0000259" key="7">
    <source>
        <dbReference type="PROSITE" id="PS50893"/>
    </source>
</evidence>
<feature type="transmembrane region" description="Helical" evidence="6">
    <location>
        <begin position="207"/>
        <end position="225"/>
    </location>
</feature>
<evidence type="ECO:0000313" key="9">
    <source>
        <dbReference type="Proteomes" id="UP000182692"/>
    </source>
</evidence>
<dbReference type="PANTHER" id="PTHR30482:SF10">
    <property type="entry name" value="HIGH-AFFINITY BRANCHED-CHAIN AMINO ACID TRANSPORT PROTEIN BRAE"/>
    <property type="match status" value="1"/>
</dbReference>
<sequence length="574" mass="61450">MALFRNVNTYAVAALFGLPLFIDSYTAYEVGLYLIFGLAALSVSLCWGKAGFLPLGQAVFFGLGAYAFGYVNQGEATVPSALLGTVYALLLPALAAYLLGRLVFSRTASAGPYFSLITLAVAMLATQLALVFDGVTGGFNGLNSISDLPGTDRYENLYWVIAAVVGVILLVMQYMDNTPFGLLLNAIRDNEQRVDLLGYKSDHLKSAVFAISAAVSGLAGALYAAHQGIVTPTALGFFLSAEFVIWAAVGGRFILIGPIAGAVVMGMVSSELKETFPYWEVIVATIFILVVLFLPKGLLGWLPTCKSRKYADNSAAVVCESTPPDGCAELEMDNACVSIGEVSILSTLQMRLGGKGVQCLIGPNGAGKTSAFNTMTGVLPLSSGSLIWKGERFHPKKAYDAACQGIGRKLQIPSVFPTLTVEENIHLALWARRSYSRSMYLSAEYGHVTASLAAFYDAIPFLKEGKVSAGELSVGQRQLLDFVMTCVSEPDLLLLDEPCAGLSPVETTSLINIIKDYVEREEKPCVIIEHDMQVVEKLADEVLVMNHGSMLCLGSFESVRANTDVRSIYAGGTK</sequence>
<feature type="transmembrane region" description="Helical" evidence="6">
    <location>
        <begin position="157"/>
        <end position="175"/>
    </location>
</feature>
<evidence type="ECO:0000256" key="6">
    <source>
        <dbReference type="SAM" id="Phobius"/>
    </source>
</evidence>
<evidence type="ECO:0000256" key="5">
    <source>
        <dbReference type="ARBA" id="ARBA00023136"/>
    </source>
</evidence>
<accession>A0A1I5UGX8</accession>
<evidence type="ECO:0000256" key="1">
    <source>
        <dbReference type="ARBA" id="ARBA00004429"/>
    </source>
</evidence>
<feature type="transmembrane region" description="Helical" evidence="6">
    <location>
        <begin position="77"/>
        <end position="99"/>
    </location>
</feature>
<evidence type="ECO:0000256" key="4">
    <source>
        <dbReference type="ARBA" id="ARBA00022989"/>
    </source>
</evidence>
<feature type="transmembrane region" description="Helical" evidence="6">
    <location>
        <begin position="245"/>
        <end position="269"/>
    </location>
</feature>
<dbReference type="PANTHER" id="PTHR30482">
    <property type="entry name" value="HIGH-AFFINITY BRANCHED-CHAIN AMINO ACID TRANSPORT SYSTEM PERMEASE"/>
    <property type="match status" value="1"/>
</dbReference>
<dbReference type="GO" id="GO:0016887">
    <property type="term" value="F:ATP hydrolysis activity"/>
    <property type="evidence" value="ECO:0007669"/>
    <property type="project" value="InterPro"/>
</dbReference>
<gene>
    <name evidence="8" type="ORF">SAMN03084138_03603</name>
</gene>
<feature type="transmembrane region" description="Helical" evidence="6">
    <location>
        <begin position="52"/>
        <end position="71"/>
    </location>
</feature>
<protein>
    <submittedName>
        <fullName evidence="8">Branched-chain amino acid transport system permease protein</fullName>
    </submittedName>
</protein>
<dbReference type="InterPro" id="IPR001851">
    <property type="entry name" value="ABC_transp_permease"/>
</dbReference>
<dbReference type="OrthoDB" id="9805029at2"/>
<dbReference type="Proteomes" id="UP000182692">
    <property type="component" value="Unassembled WGS sequence"/>
</dbReference>
<evidence type="ECO:0000256" key="2">
    <source>
        <dbReference type="ARBA" id="ARBA00022475"/>
    </source>
</evidence>